<evidence type="ECO:0000313" key="2">
    <source>
        <dbReference type="Proteomes" id="UP001162156"/>
    </source>
</evidence>
<accession>A0AAV8Z3Q3</accession>
<keyword evidence="2" id="KW-1185">Reference proteome</keyword>
<name>A0AAV8Z3Q3_9CUCU</name>
<dbReference type="Proteomes" id="UP001162156">
    <property type="component" value="Unassembled WGS sequence"/>
</dbReference>
<protein>
    <submittedName>
        <fullName evidence="1">Uncharacterized protein</fullName>
    </submittedName>
</protein>
<evidence type="ECO:0000313" key="1">
    <source>
        <dbReference type="EMBL" id="KAJ8958087.1"/>
    </source>
</evidence>
<sequence>MFKNNLSGDVGLAISSSLILTGMLQMGVRQSADVASHITSVERVLQYTKNTKGRNCYSS</sequence>
<dbReference type="AlphaFoldDB" id="A0AAV8Z3Q3"/>
<reference evidence="1" key="1">
    <citation type="journal article" date="2023" name="Insect Mol. Biol.">
        <title>Genome sequencing provides insights into the evolution of gene families encoding plant cell wall-degrading enzymes in longhorned beetles.</title>
        <authorList>
            <person name="Shin N.R."/>
            <person name="Okamura Y."/>
            <person name="Kirsch R."/>
            <person name="Pauchet Y."/>
        </authorList>
    </citation>
    <scope>NUCLEOTIDE SEQUENCE</scope>
    <source>
        <strain evidence="1">RBIC_L_NR</strain>
    </source>
</reference>
<dbReference type="EMBL" id="JANEYF010001749">
    <property type="protein sequence ID" value="KAJ8958087.1"/>
    <property type="molecule type" value="Genomic_DNA"/>
</dbReference>
<comment type="caution">
    <text evidence="1">The sequence shown here is derived from an EMBL/GenBank/DDBJ whole genome shotgun (WGS) entry which is preliminary data.</text>
</comment>
<proteinExistence type="predicted"/>
<gene>
    <name evidence="1" type="ORF">NQ314_006456</name>
</gene>
<organism evidence="1 2">
    <name type="scientific">Rhamnusium bicolor</name>
    <dbReference type="NCBI Taxonomy" id="1586634"/>
    <lineage>
        <taxon>Eukaryota</taxon>
        <taxon>Metazoa</taxon>
        <taxon>Ecdysozoa</taxon>
        <taxon>Arthropoda</taxon>
        <taxon>Hexapoda</taxon>
        <taxon>Insecta</taxon>
        <taxon>Pterygota</taxon>
        <taxon>Neoptera</taxon>
        <taxon>Endopterygota</taxon>
        <taxon>Coleoptera</taxon>
        <taxon>Polyphaga</taxon>
        <taxon>Cucujiformia</taxon>
        <taxon>Chrysomeloidea</taxon>
        <taxon>Cerambycidae</taxon>
        <taxon>Lepturinae</taxon>
        <taxon>Rhagiini</taxon>
        <taxon>Rhamnusium</taxon>
    </lineage>
</organism>